<keyword evidence="1 5" id="KW-0489">Methyltransferase</keyword>
<dbReference type="Pfam" id="PF13847">
    <property type="entry name" value="Methyltransf_31"/>
    <property type="match status" value="1"/>
</dbReference>
<name>A0ABY5MQG0_9HYPH</name>
<organism evidence="5 6">
    <name type="scientific">Nitratireductor thuwali</name>
    <dbReference type="NCBI Taxonomy" id="2267699"/>
    <lineage>
        <taxon>Bacteria</taxon>
        <taxon>Pseudomonadati</taxon>
        <taxon>Pseudomonadota</taxon>
        <taxon>Alphaproteobacteria</taxon>
        <taxon>Hyphomicrobiales</taxon>
        <taxon>Phyllobacteriaceae</taxon>
        <taxon>Nitratireductor</taxon>
    </lineage>
</organism>
<dbReference type="PANTHER" id="PTHR43464:SF19">
    <property type="entry name" value="UBIQUINONE BIOSYNTHESIS O-METHYLTRANSFERASE, MITOCHONDRIAL"/>
    <property type="match status" value="1"/>
</dbReference>
<dbReference type="Proteomes" id="UP001342418">
    <property type="component" value="Chromosome"/>
</dbReference>
<keyword evidence="3" id="KW-0949">S-adenosyl-L-methionine</keyword>
<dbReference type="GO" id="GO:0032259">
    <property type="term" value="P:methylation"/>
    <property type="evidence" value="ECO:0007669"/>
    <property type="project" value="UniProtKB-KW"/>
</dbReference>
<evidence type="ECO:0000313" key="6">
    <source>
        <dbReference type="Proteomes" id="UP001342418"/>
    </source>
</evidence>
<accession>A0ABY5MQG0</accession>
<evidence type="ECO:0000256" key="3">
    <source>
        <dbReference type="ARBA" id="ARBA00022691"/>
    </source>
</evidence>
<proteinExistence type="predicted"/>
<dbReference type="InterPro" id="IPR029063">
    <property type="entry name" value="SAM-dependent_MTases_sf"/>
</dbReference>
<keyword evidence="5" id="KW-0830">Ubiquinone</keyword>
<dbReference type="InterPro" id="IPR025714">
    <property type="entry name" value="Methyltranfer_dom"/>
</dbReference>
<evidence type="ECO:0000259" key="4">
    <source>
        <dbReference type="Pfam" id="PF13847"/>
    </source>
</evidence>
<sequence length="231" mass="25165">MRTKTSRPQSSPANRLDAALQRLSMSQPSIILWPFVAGGRRRRSGEPRLRRSPLLKLRHERTATMGVNCGSYLTLAMGRDFRTLAHIMATGVSLRIAGFVAALPLKDGLRVLEIGCGPGVAAREVARRIGNGFILAIDRSEKAIRLARAGSASEIASGHLNFRHAAIEDFELSASDDLFDMAFAMRVGVLDGRHPEAGRQALMRIKSALKPNGRLFIDGGKSVREINLRSG</sequence>
<feature type="domain" description="Methyltransferase" evidence="4">
    <location>
        <begin position="106"/>
        <end position="218"/>
    </location>
</feature>
<evidence type="ECO:0000313" key="5">
    <source>
        <dbReference type="EMBL" id="UUP19539.1"/>
    </source>
</evidence>
<dbReference type="Gene3D" id="3.40.50.150">
    <property type="entry name" value="Vaccinia Virus protein VP39"/>
    <property type="match status" value="1"/>
</dbReference>
<evidence type="ECO:0000256" key="2">
    <source>
        <dbReference type="ARBA" id="ARBA00022679"/>
    </source>
</evidence>
<gene>
    <name evidence="5" type="primary">ubiG_3</name>
    <name evidence="5" type="ORF">NTH_04043</name>
</gene>
<dbReference type="EMBL" id="CP030941">
    <property type="protein sequence ID" value="UUP19539.1"/>
    <property type="molecule type" value="Genomic_DNA"/>
</dbReference>
<dbReference type="CDD" id="cd02440">
    <property type="entry name" value="AdoMet_MTases"/>
    <property type="match status" value="1"/>
</dbReference>
<dbReference type="GO" id="GO:0102208">
    <property type="term" value="F:2-polyprenyl-6-hydroxyphenol methylase activity"/>
    <property type="evidence" value="ECO:0007669"/>
    <property type="project" value="UniProtKB-EC"/>
</dbReference>
<evidence type="ECO:0000256" key="1">
    <source>
        <dbReference type="ARBA" id="ARBA00022603"/>
    </source>
</evidence>
<dbReference type="EC" id="2.1.1.222" evidence="5"/>
<dbReference type="PANTHER" id="PTHR43464">
    <property type="entry name" value="METHYLTRANSFERASE"/>
    <property type="match status" value="1"/>
</dbReference>
<protein>
    <submittedName>
        <fullName evidence="5">Ubiquinone biosynthesis O-methyltransferase</fullName>
        <ecNumber evidence="5">2.1.1.222</ecNumber>
    </submittedName>
</protein>
<reference evidence="5 6" key="1">
    <citation type="submission" date="2018-07" db="EMBL/GenBank/DDBJ databases">
        <title>Genome sequence of Nitratireductor thuwali#1536.</title>
        <authorList>
            <person name="Michoud G."/>
            <person name="Merlino G."/>
            <person name="Sefrji F.O."/>
            <person name="Daffonchio D."/>
        </authorList>
    </citation>
    <scope>NUCLEOTIDE SEQUENCE [LARGE SCALE GENOMIC DNA]</scope>
    <source>
        <strain evidence="6">Nit1536</strain>
    </source>
</reference>
<dbReference type="SUPFAM" id="SSF53335">
    <property type="entry name" value="S-adenosyl-L-methionine-dependent methyltransferases"/>
    <property type="match status" value="1"/>
</dbReference>
<keyword evidence="6" id="KW-1185">Reference proteome</keyword>
<keyword evidence="2 5" id="KW-0808">Transferase</keyword>